<reference evidence="1" key="1">
    <citation type="journal article" date="2021" name="Nat. Commun.">
        <title>Genetic determinants of endophytism in the Arabidopsis root mycobiome.</title>
        <authorList>
            <person name="Mesny F."/>
            <person name="Miyauchi S."/>
            <person name="Thiergart T."/>
            <person name="Pickel B."/>
            <person name="Atanasova L."/>
            <person name="Karlsson M."/>
            <person name="Huettel B."/>
            <person name="Barry K.W."/>
            <person name="Haridas S."/>
            <person name="Chen C."/>
            <person name="Bauer D."/>
            <person name="Andreopoulos W."/>
            <person name="Pangilinan J."/>
            <person name="LaButti K."/>
            <person name="Riley R."/>
            <person name="Lipzen A."/>
            <person name="Clum A."/>
            <person name="Drula E."/>
            <person name="Henrissat B."/>
            <person name="Kohler A."/>
            <person name="Grigoriev I.V."/>
            <person name="Martin F.M."/>
            <person name="Hacquard S."/>
        </authorList>
    </citation>
    <scope>NUCLEOTIDE SEQUENCE</scope>
    <source>
        <strain evidence="1">MPI-CAGE-CH-0230</strain>
    </source>
</reference>
<organism evidence="1 2">
    <name type="scientific">Microdochium trichocladiopsis</name>
    <dbReference type="NCBI Taxonomy" id="1682393"/>
    <lineage>
        <taxon>Eukaryota</taxon>
        <taxon>Fungi</taxon>
        <taxon>Dikarya</taxon>
        <taxon>Ascomycota</taxon>
        <taxon>Pezizomycotina</taxon>
        <taxon>Sordariomycetes</taxon>
        <taxon>Xylariomycetidae</taxon>
        <taxon>Xylariales</taxon>
        <taxon>Microdochiaceae</taxon>
        <taxon>Microdochium</taxon>
    </lineage>
</organism>
<dbReference type="Proteomes" id="UP000756346">
    <property type="component" value="Unassembled WGS sequence"/>
</dbReference>
<evidence type="ECO:0000313" key="2">
    <source>
        <dbReference type="Proteomes" id="UP000756346"/>
    </source>
</evidence>
<dbReference type="GeneID" id="70192400"/>
<sequence length="188" mass="20807">MAVLEPLVQHIAVGECDARAPPGPLRWRINLAGYGSRSGQRGCVRRSVTTDWIGFTVQNPENPRAKGEIVRKVRSNNTDGIFKGPLQRYIRKKVARVCRNCGGNSPRCGPFKRSRIVSVIDEQPRAGGNLTRRLKDAALQPKDAILAIGTVAPREQLGARRSQERNHWQTNPYGGGIAEMQYVEEGPL</sequence>
<proteinExistence type="predicted"/>
<accession>A0A9P8XTL9</accession>
<gene>
    <name evidence="1" type="ORF">B0I36DRAFT_436761</name>
</gene>
<dbReference type="EMBL" id="JAGTJQ010000015">
    <property type="protein sequence ID" value="KAH7012104.1"/>
    <property type="molecule type" value="Genomic_DNA"/>
</dbReference>
<comment type="caution">
    <text evidence="1">The sequence shown here is derived from an EMBL/GenBank/DDBJ whole genome shotgun (WGS) entry which is preliminary data.</text>
</comment>
<dbReference type="AlphaFoldDB" id="A0A9P8XTL9"/>
<protein>
    <submittedName>
        <fullName evidence="1">Uncharacterized protein</fullName>
    </submittedName>
</protein>
<dbReference type="RefSeq" id="XP_046004480.1">
    <property type="nucleotide sequence ID" value="XM_046162854.1"/>
</dbReference>
<keyword evidence="2" id="KW-1185">Reference proteome</keyword>
<evidence type="ECO:0000313" key="1">
    <source>
        <dbReference type="EMBL" id="KAH7012104.1"/>
    </source>
</evidence>
<name>A0A9P8XTL9_9PEZI</name>